<proteinExistence type="predicted"/>
<dbReference type="AlphaFoldDB" id="A0A5J4RNP7"/>
<organism evidence="1">
    <name type="scientific">termite gut metagenome</name>
    <dbReference type="NCBI Taxonomy" id="433724"/>
    <lineage>
        <taxon>unclassified sequences</taxon>
        <taxon>metagenomes</taxon>
        <taxon>organismal metagenomes</taxon>
    </lineage>
</organism>
<sequence length="209" mass="23817">MNDLEKFGNIPIDNAVLSDLIGNYKFPRNKIAAMEKRGEIVRLKKGLYVVSDKISRTKISRELIANHLYGVSYVSLETALSHYGLILEKVFAIRSITTKRAKQFENAFGRFEYVSVPVNCFSIGIRQQIIDNEYAYLIATPEKALYDLILATPNLRLQSVKAMQAYLENDLRVDFSAVQNIDLDIIRQCIEVGRKKGELKQLLKVLSEL</sequence>
<evidence type="ECO:0000313" key="1">
    <source>
        <dbReference type="EMBL" id="KAA6334703.1"/>
    </source>
</evidence>
<gene>
    <name evidence="1" type="ORF">EZS27_017003</name>
</gene>
<comment type="caution">
    <text evidence="1">The sequence shown here is derived from an EMBL/GenBank/DDBJ whole genome shotgun (WGS) entry which is preliminary data.</text>
</comment>
<dbReference type="EMBL" id="SNRY01000969">
    <property type="protein sequence ID" value="KAA6334703.1"/>
    <property type="molecule type" value="Genomic_DNA"/>
</dbReference>
<evidence type="ECO:0008006" key="2">
    <source>
        <dbReference type="Google" id="ProtNLM"/>
    </source>
</evidence>
<protein>
    <recommendedName>
        <fullName evidence="2">AbiEi antitoxin C-terminal domain-containing protein</fullName>
    </recommendedName>
</protein>
<name>A0A5J4RNP7_9ZZZZ</name>
<reference evidence="1" key="1">
    <citation type="submission" date="2019-03" db="EMBL/GenBank/DDBJ databases">
        <title>Single cell metagenomics reveals metabolic interactions within the superorganism composed of flagellate Streblomastix strix and complex community of Bacteroidetes bacteria on its surface.</title>
        <authorList>
            <person name="Treitli S.C."/>
            <person name="Kolisko M."/>
            <person name="Husnik F."/>
            <person name="Keeling P."/>
            <person name="Hampl V."/>
        </authorList>
    </citation>
    <scope>NUCLEOTIDE SEQUENCE</scope>
    <source>
        <strain evidence="1">STM</strain>
    </source>
</reference>
<accession>A0A5J4RNP7</accession>